<feature type="domain" description="RRM" evidence="4">
    <location>
        <begin position="22"/>
        <end position="94"/>
    </location>
</feature>
<evidence type="ECO:0000313" key="6">
    <source>
        <dbReference type="Proteomes" id="UP000241462"/>
    </source>
</evidence>
<keyword evidence="1 2" id="KW-0694">RNA-binding</keyword>
<proteinExistence type="predicted"/>
<feature type="compositionally biased region" description="Low complexity" evidence="3">
    <location>
        <begin position="437"/>
        <end position="457"/>
    </location>
</feature>
<gene>
    <name evidence="5" type="ORF">BD289DRAFT_478236</name>
</gene>
<dbReference type="InterPro" id="IPR050374">
    <property type="entry name" value="RRT5_SRSF_SR"/>
</dbReference>
<dbReference type="SMART" id="SM00360">
    <property type="entry name" value="RRM"/>
    <property type="match status" value="2"/>
</dbReference>
<dbReference type="InParanoid" id="A0A2T3AMS1"/>
<dbReference type="GO" id="GO:0005634">
    <property type="term" value="C:nucleus"/>
    <property type="evidence" value="ECO:0007669"/>
    <property type="project" value="TreeGrafter"/>
</dbReference>
<dbReference type="Pfam" id="PF00076">
    <property type="entry name" value="RRM_1"/>
    <property type="match status" value="2"/>
</dbReference>
<dbReference type="InterPro" id="IPR012677">
    <property type="entry name" value="Nucleotide-bd_a/b_plait_sf"/>
</dbReference>
<feature type="compositionally biased region" description="Polar residues" evidence="3">
    <location>
        <begin position="366"/>
        <end position="380"/>
    </location>
</feature>
<feature type="compositionally biased region" description="Basic and acidic residues" evidence="3">
    <location>
        <begin position="390"/>
        <end position="407"/>
    </location>
</feature>
<dbReference type="AlphaFoldDB" id="A0A2T3AMS1"/>
<dbReference type="GO" id="GO:0003729">
    <property type="term" value="F:mRNA binding"/>
    <property type="evidence" value="ECO:0007669"/>
    <property type="project" value="TreeGrafter"/>
</dbReference>
<dbReference type="InterPro" id="IPR035979">
    <property type="entry name" value="RBD_domain_sf"/>
</dbReference>
<feature type="domain" description="RRM" evidence="4">
    <location>
        <begin position="274"/>
        <end position="356"/>
    </location>
</feature>
<dbReference type="PROSITE" id="PS50102">
    <property type="entry name" value="RRM"/>
    <property type="match status" value="2"/>
</dbReference>
<dbReference type="GO" id="GO:0005737">
    <property type="term" value="C:cytoplasm"/>
    <property type="evidence" value="ECO:0007669"/>
    <property type="project" value="TreeGrafter"/>
</dbReference>
<evidence type="ECO:0000256" key="1">
    <source>
        <dbReference type="ARBA" id="ARBA00022884"/>
    </source>
</evidence>
<keyword evidence="6" id="KW-1185">Reference proteome</keyword>
<evidence type="ECO:0000313" key="5">
    <source>
        <dbReference type="EMBL" id="PSS03741.1"/>
    </source>
</evidence>
<name>A0A2T3AMS1_9PEZI</name>
<sequence length="491" mass="53116">MTAPDYGMAKDVVPPGSQTGIYYIPISNLPFNVSWQQMKDYVRQVCEVDHVEIFQRSTSGWVRVRGQENFEAAFSHLNGKEFNGRAIIAEGKNADSPILVRDLMVCKPTGAACRSSDRTSTALRSVLATTSTIESPAVYATGGPVRLPDFPLLASPVSTISSSLSQVGAASPTALPRQYEQFPSHAFTQSPPCLPNYGFTASYNCSQVGIPPSPSFYSLSATPDCSQLYEPVSSYAVQSPYSDYYGPVTTSLNEQFAGMAMTGNTSGVIYTEQRGIQIRDISRRATADQIRKMLREATAPEANLISDIHIPFDKEGKPRGLAFVRFRTADIAKQMEMRLHGADFKGKKLQVRLMKDGEAISGYGRPTSSVTSSRIATTHSNNKHQQHQSRKGDDGRRSERKDREKSGKAGGYLSSKATSTPPSSSHKTPLVVAGSCAANSTVSTTSHASSASSATKSPRTKGKEKHDKRPSVVIVDGSSCSGSRRPSRTEM</sequence>
<evidence type="ECO:0000259" key="4">
    <source>
        <dbReference type="PROSITE" id="PS50102"/>
    </source>
</evidence>
<accession>A0A2T3AMS1</accession>
<evidence type="ECO:0000256" key="3">
    <source>
        <dbReference type="SAM" id="MobiDB-lite"/>
    </source>
</evidence>
<reference evidence="5 6" key="1">
    <citation type="journal article" date="2018" name="Mycol. Prog.">
        <title>Coniella lustricola, a new species from submerged detritus.</title>
        <authorList>
            <person name="Raudabaugh D.B."/>
            <person name="Iturriaga T."/>
            <person name="Carver A."/>
            <person name="Mondo S."/>
            <person name="Pangilinan J."/>
            <person name="Lipzen A."/>
            <person name="He G."/>
            <person name="Amirebrahimi M."/>
            <person name="Grigoriev I.V."/>
            <person name="Miller A.N."/>
        </authorList>
    </citation>
    <scope>NUCLEOTIDE SEQUENCE [LARGE SCALE GENOMIC DNA]</scope>
    <source>
        <strain evidence="5 6">B22-T-1</strain>
    </source>
</reference>
<feature type="compositionally biased region" description="Low complexity" evidence="3">
    <location>
        <begin position="414"/>
        <end position="429"/>
    </location>
</feature>
<dbReference type="PANTHER" id="PTHR23003">
    <property type="entry name" value="RNA RECOGNITION MOTIF RRM DOMAIN CONTAINING PROTEIN"/>
    <property type="match status" value="1"/>
</dbReference>
<organism evidence="5 6">
    <name type="scientific">Coniella lustricola</name>
    <dbReference type="NCBI Taxonomy" id="2025994"/>
    <lineage>
        <taxon>Eukaryota</taxon>
        <taxon>Fungi</taxon>
        <taxon>Dikarya</taxon>
        <taxon>Ascomycota</taxon>
        <taxon>Pezizomycotina</taxon>
        <taxon>Sordariomycetes</taxon>
        <taxon>Sordariomycetidae</taxon>
        <taxon>Diaporthales</taxon>
        <taxon>Schizoparmaceae</taxon>
        <taxon>Coniella</taxon>
    </lineage>
</organism>
<dbReference type="SUPFAM" id="SSF54928">
    <property type="entry name" value="RNA-binding domain, RBD"/>
    <property type="match status" value="2"/>
</dbReference>
<evidence type="ECO:0000256" key="2">
    <source>
        <dbReference type="PROSITE-ProRule" id="PRU00176"/>
    </source>
</evidence>
<dbReference type="STRING" id="2025994.A0A2T3AMS1"/>
<dbReference type="InterPro" id="IPR000504">
    <property type="entry name" value="RRM_dom"/>
</dbReference>
<dbReference type="Gene3D" id="3.30.70.330">
    <property type="match status" value="2"/>
</dbReference>
<dbReference type="CDD" id="cd00590">
    <property type="entry name" value="RRM_SF"/>
    <property type="match status" value="1"/>
</dbReference>
<dbReference type="OrthoDB" id="610462at2759"/>
<feature type="region of interest" description="Disordered" evidence="3">
    <location>
        <begin position="359"/>
        <end position="491"/>
    </location>
</feature>
<dbReference type="EMBL" id="KZ678373">
    <property type="protein sequence ID" value="PSS03741.1"/>
    <property type="molecule type" value="Genomic_DNA"/>
</dbReference>
<protein>
    <recommendedName>
        <fullName evidence="4">RRM domain-containing protein</fullName>
    </recommendedName>
</protein>
<dbReference type="Proteomes" id="UP000241462">
    <property type="component" value="Unassembled WGS sequence"/>
</dbReference>